<reference evidence="2 3" key="1">
    <citation type="submission" date="2020-04" db="EMBL/GenBank/DDBJ databases">
        <title>Genome sequencing of novel species.</title>
        <authorList>
            <person name="Heo J."/>
            <person name="Kim S.-J."/>
            <person name="Kim J.-S."/>
            <person name="Hong S.-B."/>
            <person name="Kwon S.-W."/>
        </authorList>
    </citation>
    <scope>NUCLEOTIDE SEQUENCE [LARGE SCALE GENOMIC DNA]</scope>
    <source>
        <strain evidence="2 3">GN2-R2</strain>
    </source>
</reference>
<protein>
    <submittedName>
        <fullName evidence="2">Uncharacterized protein</fullName>
    </submittedName>
</protein>
<name>A0A7Z2W188_9BURK</name>
<feature type="transmembrane region" description="Helical" evidence="1">
    <location>
        <begin position="85"/>
        <end position="109"/>
    </location>
</feature>
<dbReference type="AlphaFoldDB" id="A0A7Z2W188"/>
<evidence type="ECO:0000313" key="3">
    <source>
        <dbReference type="Proteomes" id="UP000502415"/>
    </source>
</evidence>
<accession>A0A7Z2W188</accession>
<keyword evidence="1" id="KW-0472">Membrane</keyword>
<keyword evidence="1" id="KW-1133">Transmembrane helix</keyword>
<evidence type="ECO:0000313" key="2">
    <source>
        <dbReference type="EMBL" id="QJE03036.1"/>
    </source>
</evidence>
<dbReference type="KEGG" id="mfy:HH212_26120"/>
<dbReference type="Proteomes" id="UP000502415">
    <property type="component" value="Chromosome"/>
</dbReference>
<sequence length="115" mass="12734">MNPQWKEEAARLGGPALVQVLAELRDGQLELMARADILDGKVTKLDASTNRLLSGFPANDVEGHRRYHESVIEWRELRNKLVREALTKAAGATVMAGLGWVLMALWQAVVTTVNK</sequence>
<dbReference type="EMBL" id="CP051685">
    <property type="protein sequence ID" value="QJE03036.1"/>
    <property type="molecule type" value="Genomic_DNA"/>
</dbReference>
<evidence type="ECO:0000256" key="1">
    <source>
        <dbReference type="SAM" id="Phobius"/>
    </source>
</evidence>
<dbReference type="RefSeq" id="WP_170205117.1">
    <property type="nucleotide sequence ID" value="NZ_CP051685.1"/>
</dbReference>
<proteinExistence type="predicted"/>
<keyword evidence="1" id="KW-0812">Transmembrane</keyword>
<gene>
    <name evidence="2" type="ORF">HH212_26120</name>
</gene>
<organism evidence="2 3">
    <name type="scientific">Massilia forsythiae</name>
    <dbReference type="NCBI Taxonomy" id="2728020"/>
    <lineage>
        <taxon>Bacteria</taxon>
        <taxon>Pseudomonadati</taxon>
        <taxon>Pseudomonadota</taxon>
        <taxon>Betaproteobacteria</taxon>
        <taxon>Burkholderiales</taxon>
        <taxon>Oxalobacteraceae</taxon>
        <taxon>Telluria group</taxon>
        <taxon>Massilia</taxon>
    </lineage>
</organism>
<keyword evidence="3" id="KW-1185">Reference proteome</keyword>